<evidence type="ECO:0000313" key="3">
    <source>
        <dbReference type="EMBL" id="MFC5570997.1"/>
    </source>
</evidence>
<sequence length="106" mass="11274">MARRTPRALAALLALAATAAVHAAGPAQPAPAATAGARPATAASAEQDEEQAARELRQAALKVQQRLRAQHKAREAARRDETKNERCIGNQRMRRVANGWVDAGNC</sequence>
<evidence type="ECO:0000313" key="4">
    <source>
        <dbReference type="Proteomes" id="UP001596036"/>
    </source>
</evidence>
<gene>
    <name evidence="3" type="ORF">ACFPN1_13095</name>
</gene>
<evidence type="ECO:0000256" key="2">
    <source>
        <dbReference type="SAM" id="SignalP"/>
    </source>
</evidence>
<feature type="region of interest" description="Disordered" evidence="1">
    <location>
        <begin position="22"/>
        <end position="86"/>
    </location>
</feature>
<accession>A0ABW0SPL1</accession>
<dbReference type="RefSeq" id="WP_386755552.1">
    <property type="nucleotide sequence ID" value="NZ_JBHSNM010000005.1"/>
</dbReference>
<feature type="compositionally biased region" description="Basic and acidic residues" evidence="1">
    <location>
        <begin position="72"/>
        <end position="86"/>
    </location>
</feature>
<dbReference type="EMBL" id="JBHSNM010000005">
    <property type="protein sequence ID" value="MFC5570997.1"/>
    <property type="molecule type" value="Genomic_DNA"/>
</dbReference>
<comment type="caution">
    <text evidence="3">The sequence shown here is derived from an EMBL/GenBank/DDBJ whole genome shotgun (WGS) entry which is preliminary data.</text>
</comment>
<keyword evidence="4" id="KW-1185">Reference proteome</keyword>
<dbReference type="Proteomes" id="UP001596036">
    <property type="component" value="Unassembled WGS sequence"/>
</dbReference>
<feature type="chain" id="PRO_5045220800" evidence="2">
    <location>
        <begin position="24"/>
        <end position="106"/>
    </location>
</feature>
<keyword evidence="2" id="KW-0732">Signal</keyword>
<feature type="compositionally biased region" description="Low complexity" evidence="1">
    <location>
        <begin position="22"/>
        <end position="45"/>
    </location>
</feature>
<reference evidence="4" key="1">
    <citation type="journal article" date="2019" name="Int. J. Syst. Evol. Microbiol.">
        <title>The Global Catalogue of Microorganisms (GCM) 10K type strain sequencing project: providing services to taxonomists for standard genome sequencing and annotation.</title>
        <authorList>
            <consortium name="The Broad Institute Genomics Platform"/>
            <consortium name="The Broad Institute Genome Sequencing Center for Infectious Disease"/>
            <person name="Wu L."/>
            <person name="Ma J."/>
        </authorList>
    </citation>
    <scope>NUCLEOTIDE SEQUENCE [LARGE SCALE GENOMIC DNA]</scope>
    <source>
        <strain evidence="4">KACC 11407</strain>
    </source>
</reference>
<evidence type="ECO:0000256" key="1">
    <source>
        <dbReference type="SAM" id="MobiDB-lite"/>
    </source>
</evidence>
<protein>
    <submittedName>
        <fullName evidence="3">Uncharacterized protein</fullName>
    </submittedName>
</protein>
<name>A0ABW0SPL1_9GAMM</name>
<feature type="signal peptide" evidence="2">
    <location>
        <begin position="1"/>
        <end position="23"/>
    </location>
</feature>
<organism evidence="3 4">
    <name type="scientific">Lysobacter yangpyeongensis</name>
    <dbReference type="NCBI Taxonomy" id="346182"/>
    <lineage>
        <taxon>Bacteria</taxon>
        <taxon>Pseudomonadati</taxon>
        <taxon>Pseudomonadota</taxon>
        <taxon>Gammaproteobacteria</taxon>
        <taxon>Lysobacterales</taxon>
        <taxon>Lysobacteraceae</taxon>
        <taxon>Lysobacter</taxon>
    </lineage>
</organism>
<proteinExistence type="predicted"/>